<evidence type="ECO:0000256" key="1">
    <source>
        <dbReference type="ARBA" id="ARBA00010360"/>
    </source>
</evidence>
<dbReference type="GO" id="GO:0005737">
    <property type="term" value="C:cytoplasm"/>
    <property type="evidence" value="ECO:0007669"/>
    <property type="project" value="TreeGrafter"/>
</dbReference>
<dbReference type="AlphaFoldDB" id="A0A8C4PXZ5"/>
<evidence type="ECO:0000256" key="6">
    <source>
        <dbReference type="SAM" id="MobiDB-lite"/>
    </source>
</evidence>
<dbReference type="SUPFAM" id="SSF57184">
    <property type="entry name" value="Growth factor receptor domain"/>
    <property type="match status" value="1"/>
</dbReference>
<keyword evidence="4" id="KW-0325">Glycoprotein</keyword>
<dbReference type="GO" id="GO:0030425">
    <property type="term" value="C:dendrite"/>
    <property type="evidence" value="ECO:0007669"/>
    <property type="project" value="TreeGrafter"/>
</dbReference>
<keyword evidence="2 7" id="KW-0732">Signal</keyword>
<dbReference type="InterPro" id="IPR020864">
    <property type="entry name" value="MACPF"/>
</dbReference>
<dbReference type="Proteomes" id="UP000694388">
    <property type="component" value="Unplaced"/>
</dbReference>
<dbReference type="PANTHER" id="PTHR15564">
    <property type="entry name" value="MACPF DOMAIN-CONTAINING PROTEIN"/>
    <property type="match status" value="1"/>
</dbReference>
<dbReference type="Pfam" id="PF19052">
    <property type="entry name" value="BRINP_C"/>
    <property type="match status" value="2"/>
</dbReference>
<evidence type="ECO:0000256" key="2">
    <source>
        <dbReference type="ARBA" id="ARBA00022729"/>
    </source>
</evidence>
<proteinExistence type="inferred from homology"/>
<accession>A0A8C4PXZ5</accession>
<dbReference type="InterPro" id="IPR009030">
    <property type="entry name" value="Growth_fac_rcpt_cys_sf"/>
</dbReference>
<sequence length="806" mass="90156">MRRRLALLLLLAVWLVCPADQRQGRGKGTSDWLWADRGPFHCARDFVYAAERARQGYSNRYRIHREFARWKVNNVAVRHDGAIGEMEVRAPGLSPGFLEALRGLGRRPQQGALLDGLVRRFGTHLLVSGTLGGEESLTVFVEHGNGDLPAENFSRITDSLHQLTAAYFTERDTTLRRLHEMQISSGHIKVIETRTGPLGCSTYDNLDAVNSVLVQTPENKVQLLGLQAILPEYVREPFVRAALSYLLCGARGWFECHSSVCTCHCLPAYQECNCPKEDVRTTQATILHLQQKWDGAQRVFEASVEFQSFVQRLPMSHFLSKADLFRLWANDRALQRRYDRFRTTLATLRRHKERASRHLYLLSRACSTQTDLRLQAERSLSYWMGRLQALIYCSGHGSHSGSFTEHPPACVCPSGRPLCQHPLPCTVGHADACAACSARNASRCGACNLGYKLQNGRCQPEAAVPQIVAPYMMLESELDLQDLELQYLLQRRDQRLVVVDAAFVSNELALGSWFDLALRKRMLLTRRSNRLHPGSLHLLLGLSLQLCRAETAPRNTTPDGADVAFTASGTVKQVTDPREDFLMIISVNPFGGSHSESWQVPIGRNGYPGWERAEVVAGTAGGGTSWPGGVHCQNWTLVLGNRWKSFFETVHIYLRKRGGKKMGQPWNGTKTDTDGKSKPRPAANPSPPQRNLMKVSALRILGYSLPFNTNLFRTSAQRVSHEVQPSTQYSHPAAITQHLLSLSELRGRVNRLAPPSHQAPFDIFSCLLRRRLRLNGTVTAAVNHALDTFDYGVLGLRISDTTKLCL</sequence>
<protein>
    <submittedName>
        <fullName evidence="9">BMP/retinoic acid inducible neural specific 2</fullName>
    </submittedName>
</protein>
<evidence type="ECO:0000256" key="5">
    <source>
        <dbReference type="ARBA" id="ARBA00023306"/>
    </source>
</evidence>
<feature type="signal peptide" evidence="7">
    <location>
        <begin position="1"/>
        <end position="21"/>
    </location>
</feature>
<dbReference type="OMA" id="LAYLMCP"/>
<dbReference type="GeneTree" id="ENSGT00940000160314"/>
<feature type="chain" id="PRO_5044680497" evidence="7">
    <location>
        <begin position="22"/>
        <end position="806"/>
    </location>
</feature>
<feature type="domain" description="MACPF" evidence="8">
    <location>
        <begin position="64"/>
        <end position="247"/>
    </location>
</feature>
<dbReference type="GO" id="GO:0045666">
    <property type="term" value="P:positive regulation of neuron differentiation"/>
    <property type="evidence" value="ECO:0007669"/>
    <property type="project" value="InterPro"/>
</dbReference>
<keyword evidence="3" id="KW-0338">Growth arrest</keyword>
<dbReference type="GO" id="GO:0043025">
    <property type="term" value="C:neuronal cell body"/>
    <property type="evidence" value="ECO:0007669"/>
    <property type="project" value="TreeGrafter"/>
</dbReference>
<dbReference type="InterPro" id="IPR033237">
    <property type="entry name" value="BRINP"/>
</dbReference>
<evidence type="ECO:0000256" key="7">
    <source>
        <dbReference type="SAM" id="SignalP"/>
    </source>
</evidence>
<feature type="region of interest" description="Disordered" evidence="6">
    <location>
        <begin position="658"/>
        <end position="690"/>
    </location>
</feature>
<dbReference type="PANTHER" id="PTHR15564:SF8">
    <property type="entry name" value="BMP_RETINOIC ACID-INDUCIBLE NEURAL-SPECIFIC PROTEIN 2"/>
    <property type="match status" value="1"/>
</dbReference>
<dbReference type="Ensembl" id="ENSEBUT00000005115.1">
    <property type="protein sequence ID" value="ENSEBUP00000004677.1"/>
    <property type="gene ID" value="ENSEBUG00000003275.1"/>
</dbReference>
<evidence type="ECO:0000256" key="4">
    <source>
        <dbReference type="ARBA" id="ARBA00023180"/>
    </source>
</evidence>
<dbReference type="GO" id="GO:0045930">
    <property type="term" value="P:negative regulation of mitotic cell cycle"/>
    <property type="evidence" value="ECO:0007669"/>
    <property type="project" value="InterPro"/>
</dbReference>
<reference evidence="9" key="1">
    <citation type="submission" date="2025-05" db="UniProtKB">
        <authorList>
            <consortium name="Ensembl"/>
        </authorList>
    </citation>
    <scope>IDENTIFICATION</scope>
</reference>
<evidence type="ECO:0000313" key="9">
    <source>
        <dbReference type="Ensembl" id="ENSEBUP00000004693.1"/>
    </source>
</evidence>
<keyword evidence="10" id="KW-1185">Reference proteome</keyword>
<dbReference type="Ensembl" id="ENSEBUT00000005132.1">
    <property type="protein sequence ID" value="ENSEBUP00000004693.1"/>
    <property type="gene ID" value="ENSEBUG00000003275.1"/>
</dbReference>
<dbReference type="InterPro" id="IPR057671">
    <property type="entry name" value="BRINP_C"/>
</dbReference>
<dbReference type="GO" id="GO:0071300">
    <property type="term" value="P:cellular response to retinoic acid"/>
    <property type="evidence" value="ECO:0007669"/>
    <property type="project" value="TreeGrafter"/>
</dbReference>
<evidence type="ECO:0000259" key="8">
    <source>
        <dbReference type="SMART" id="SM00457"/>
    </source>
</evidence>
<dbReference type="InterPro" id="IPR057450">
    <property type="entry name" value="BRINP_EGF"/>
</dbReference>
<evidence type="ECO:0000313" key="10">
    <source>
        <dbReference type="Proteomes" id="UP000694388"/>
    </source>
</evidence>
<evidence type="ECO:0000256" key="3">
    <source>
        <dbReference type="ARBA" id="ARBA00022810"/>
    </source>
</evidence>
<dbReference type="SMART" id="SM00457">
    <property type="entry name" value="MACPF"/>
    <property type="match status" value="1"/>
</dbReference>
<comment type="similarity">
    <text evidence="1">Belongs to the BRINP family.</text>
</comment>
<dbReference type="GO" id="GO:0007399">
    <property type="term" value="P:nervous system development"/>
    <property type="evidence" value="ECO:0007669"/>
    <property type="project" value="TreeGrafter"/>
</dbReference>
<name>A0A8C4PXZ5_EPTBU</name>
<dbReference type="Pfam" id="PF25415">
    <property type="entry name" value="EGF_BRNP1-3"/>
    <property type="match status" value="1"/>
</dbReference>
<organism evidence="9 10">
    <name type="scientific">Eptatretus burgeri</name>
    <name type="common">Inshore hagfish</name>
    <dbReference type="NCBI Taxonomy" id="7764"/>
    <lineage>
        <taxon>Eukaryota</taxon>
        <taxon>Metazoa</taxon>
        <taxon>Chordata</taxon>
        <taxon>Craniata</taxon>
        <taxon>Vertebrata</taxon>
        <taxon>Cyclostomata</taxon>
        <taxon>Myxini</taxon>
        <taxon>Myxiniformes</taxon>
        <taxon>Myxinidae</taxon>
        <taxon>Eptatretinae</taxon>
        <taxon>Eptatretus</taxon>
    </lineage>
</organism>
<keyword evidence="5" id="KW-0131">Cell cycle</keyword>